<proteinExistence type="predicted"/>
<gene>
    <name evidence="2" type="ORF">G0U57_001794</name>
</gene>
<feature type="domain" description="VWFD" evidence="1">
    <location>
        <begin position="51"/>
        <end position="188"/>
    </location>
</feature>
<evidence type="ECO:0000259" key="1">
    <source>
        <dbReference type="PROSITE" id="PS51233"/>
    </source>
</evidence>
<feature type="non-terminal residue" evidence="2">
    <location>
        <position position="1"/>
    </location>
</feature>
<dbReference type="PANTHER" id="PTHR46160:SF9">
    <property type="entry name" value="PROTEIN PRY2-RELATED"/>
    <property type="match status" value="1"/>
</dbReference>
<reference evidence="2 3" key="1">
    <citation type="journal article" date="2020" name="G3 (Bethesda)">
        <title>Draft Genome of the Common Snapping Turtle, Chelydra serpentina, a Model for Phenotypic Plasticity in Reptiles.</title>
        <authorList>
            <person name="Das D."/>
            <person name="Singh S.K."/>
            <person name="Bierstedt J."/>
            <person name="Erickson A."/>
            <person name="Galli G.L.J."/>
            <person name="Crossley D.A. 2nd"/>
            <person name="Rhen T."/>
        </authorList>
    </citation>
    <scope>NUCLEOTIDE SEQUENCE [LARGE SCALE GENOMIC DNA]</scope>
    <source>
        <strain evidence="2">KW</strain>
    </source>
</reference>
<comment type="caution">
    <text evidence="2">The sequence shown here is derived from an EMBL/GenBank/DDBJ whole genome shotgun (WGS) entry which is preliminary data.</text>
</comment>
<accession>A0A8T1RUD9</accession>
<dbReference type="PROSITE" id="PS51233">
    <property type="entry name" value="VWFD"/>
    <property type="match status" value="1"/>
</dbReference>
<evidence type="ECO:0000313" key="3">
    <source>
        <dbReference type="Proteomes" id="UP000765507"/>
    </source>
</evidence>
<sequence length="188" mass="20326">MGESWMANENCTERCTCGVANNVSCEPWSCSPVQECRAEDGLLGCRDTGVASCHVAGDPHYFTFDGAMVTFLGTCTYTLATLCPGGTGGRRPEPFNVTGKNEARGRPEASYLRLVHVEIGGARFTLMKNRRVLVDGERVRTPALGRVPGVSVSTSGVYTELRSRAGLLVRFDGNQHLEIQLSGVYFGQ</sequence>
<dbReference type="PANTHER" id="PTHR46160">
    <property type="entry name" value="ALPHA-TECTORIN-RELATED"/>
    <property type="match status" value="1"/>
</dbReference>
<dbReference type="InterPro" id="IPR025615">
    <property type="entry name" value="TILa_dom"/>
</dbReference>
<dbReference type="SMART" id="SM00216">
    <property type="entry name" value="VWD"/>
    <property type="match status" value="1"/>
</dbReference>
<dbReference type="InterPro" id="IPR001846">
    <property type="entry name" value="VWF_type-D"/>
</dbReference>
<organism evidence="2 3">
    <name type="scientific">Chelydra serpentina</name>
    <name type="common">Snapping turtle</name>
    <name type="synonym">Testudo serpentina</name>
    <dbReference type="NCBI Taxonomy" id="8475"/>
    <lineage>
        <taxon>Eukaryota</taxon>
        <taxon>Metazoa</taxon>
        <taxon>Chordata</taxon>
        <taxon>Craniata</taxon>
        <taxon>Vertebrata</taxon>
        <taxon>Euteleostomi</taxon>
        <taxon>Archelosauria</taxon>
        <taxon>Testudinata</taxon>
        <taxon>Testudines</taxon>
        <taxon>Cryptodira</taxon>
        <taxon>Durocryptodira</taxon>
        <taxon>Americhelydia</taxon>
        <taxon>Chelydroidea</taxon>
        <taxon>Chelydridae</taxon>
        <taxon>Chelydra</taxon>
    </lineage>
</organism>
<dbReference type="AlphaFoldDB" id="A0A8T1RUD9"/>
<dbReference type="OrthoDB" id="6236007at2759"/>
<dbReference type="Proteomes" id="UP000765507">
    <property type="component" value="Unassembled WGS sequence"/>
</dbReference>
<evidence type="ECO:0000313" key="2">
    <source>
        <dbReference type="EMBL" id="KAG6920331.1"/>
    </source>
</evidence>
<protein>
    <submittedName>
        <fullName evidence="2">Zonadhesin</fullName>
    </submittedName>
</protein>
<dbReference type="EMBL" id="JAHGAV010012205">
    <property type="protein sequence ID" value="KAG6920331.1"/>
    <property type="molecule type" value="Genomic_DNA"/>
</dbReference>
<dbReference type="Pfam" id="PF12714">
    <property type="entry name" value="TILa"/>
    <property type="match status" value="1"/>
</dbReference>
<dbReference type="Pfam" id="PF00094">
    <property type="entry name" value="VWD"/>
    <property type="match status" value="1"/>
</dbReference>
<dbReference type="InterPro" id="IPR052749">
    <property type="entry name" value="Alpha-tectorin"/>
</dbReference>
<name>A0A8T1RUD9_CHESE</name>
<keyword evidence="3" id="KW-1185">Reference proteome</keyword>